<evidence type="ECO:0000313" key="14">
    <source>
        <dbReference type="Proteomes" id="UP001231518"/>
    </source>
</evidence>
<feature type="site" description="Important for enzyme activity" evidence="10">
    <location>
        <position position="202"/>
    </location>
</feature>
<evidence type="ECO:0000256" key="10">
    <source>
        <dbReference type="PROSITE-ProRule" id="PRU01393"/>
    </source>
</evidence>
<evidence type="ECO:0000256" key="11">
    <source>
        <dbReference type="RuleBase" id="RU361215"/>
    </source>
</evidence>
<keyword evidence="5 10" id="KW-0833">Ubl conjugation pathway</keyword>
<accession>A0AAD7Z0C2</accession>
<organism evidence="13 14">
    <name type="scientific">Mythimna separata</name>
    <name type="common">Oriental armyworm</name>
    <name type="synonym">Pseudaletia separata</name>
    <dbReference type="NCBI Taxonomy" id="271217"/>
    <lineage>
        <taxon>Eukaryota</taxon>
        <taxon>Metazoa</taxon>
        <taxon>Ecdysozoa</taxon>
        <taxon>Arthropoda</taxon>
        <taxon>Hexapoda</taxon>
        <taxon>Insecta</taxon>
        <taxon>Pterygota</taxon>
        <taxon>Neoptera</taxon>
        <taxon>Endopterygota</taxon>
        <taxon>Lepidoptera</taxon>
        <taxon>Glossata</taxon>
        <taxon>Ditrysia</taxon>
        <taxon>Noctuoidea</taxon>
        <taxon>Noctuidae</taxon>
        <taxon>Noctuinae</taxon>
        <taxon>Hadenini</taxon>
        <taxon>Mythimna</taxon>
    </lineage>
</organism>
<dbReference type="EC" id="3.4.19.12" evidence="3 11"/>
<dbReference type="FunFam" id="3.40.532.10:FF:000006">
    <property type="entry name" value="Ubiquitin carboxyl-terminal hydrolase"/>
    <property type="match status" value="1"/>
</dbReference>
<evidence type="ECO:0000256" key="1">
    <source>
        <dbReference type="ARBA" id="ARBA00000707"/>
    </source>
</evidence>
<evidence type="ECO:0000256" key="6">
    <source>
        <dbReference type="ARBA" id="ARBA00022801"/>
    </source>
</evidence>
<evidence type="ECO:0000256" key="5">
    <source>
        <dbReference type="ARBA" id="ARBA00022786"/>
    </source>
</evidence>
<name>A0AAD7Z0C2_MYTSE</name>
<evidence type="ECO:0000256" key="8">
    <source>
        <dbReference type="ARBA" id="ARBA00055560"/>
    </source>
</evidence>
<dbReference type="GO" id="GO:0016579">
    <property type="term" value="P:protein deubiquitination"/>
    <property type="evidence" value="ECO:0007669"/>
    <property type="project" value="TreeGrafter"/>
</dbReference>
<evidence type="ECO:0000259" key="12">
    <source>
        <dbReference type="PROSITE" id="PS52048"/>
    </source>
</evidence>
<evidence type="ECO:0000256" key="3">
    <source>
        <dbReference type="ARBA" id="ARBA00012759"/>
    </source>
</evidence>
<proteinExistence type="inferred from homology"/>
<feature type="active site" description="Proton donor" evidence="10">
    <location>
        <position position="187"/>
    </location>
</feature>
<comment type="similarity">
    <text evidence="2 10 11">Belongs to the peptidase C12 family.</text>
</comment>
<comment type="function">
    <text evidence="8">Ubiquitin-protein hydrolase is involved both in the processing of ubiquitin precursors and of ubiquitinated proteins. This enzyme is a thiol protease that recognizes and hydrolyzes a peptide bond at the C-terminal glycine of ubiquitin.</text>
</comment>
<dbReference type="GO" id="GO:0006511">
    <property type="term" value="P:ubiquitin-dependent protein catabolic process"/>
    <property type="evidence" value="ECO:0007669"/>
    <property type="project" value="UniProtKB-UniRule"/>
</dbReference>
<keyword evidence="6 10" id="KW-0378">Hydrolase</keyword>
<dbReference type="PROSITE" id="PS52048">
    <property type="entry name" value="UCH_DOMAIN"/>
    <property type="match status" value="1"/>
</dbReference>
<feature type="active site" description="Nucleophile" evidence="10">
    <location>
        <position position="114"/>
    </location>
</feature>
<feature type="domain" description="UCH catalytic" evidence="12">
    <location>
        <begin position="24"/>
        <end position="248"/>
    </location>
</feature>
<dbReference type="InterPro" id="IPR038765">
    <property type="entry name" value="Papain-like_cys_pep_sf"/>
</dbReference>
<dbReference type="AlphaFoldDB" id="A0AAD7Z0C2"/>
<feature type="site" description="Transition state stabilizer" evidence="10">
    <location>
        <position position="108"/>
    </location>
</feature>
<comment type="catalytic activity">
    <reaction evidence="1 10 11">
        <text>Thiol-dependent hydrolysis of ester, thioester, amide, peptide and isopeptide bonds formed by the C-terminal Gly of ubiquitin (a 76-residue protein attached to proteins as an intracellular targeting signal).</text>
        <dbReference type="EC" id="3.4.19.12"/>
    </reaction>
</comment>
<evidence type="ECO:0000256" key="2">
    <source>
        <dbReference type="ARBA" id="ARBA00009326"/>
    </source>
</evidence>
<comment type="caution">
    <text evidence="13">The sequence shown here is derived from an EMBL/GenBank/DDBJ whole genome shotgun (WGS) entry which is preliminary data.</text>
</comment>
<dbReference type="CDD" id="cd09616">
    <property type="entry name" value="Peptidase_C12_UCH_L1_L3"/>
    <property type="match status" value="1"/>
</dbReference>
<reference evidence="13" key="1">
    <citation type="submission" date="2023-03" db="EMBL/GenBank/DDBJ databases">
        <title>Chromosome-level genomes of two armyworms, Mythimna separata and Mythimna loreyi, provide insights into the biosynthesis and reception of sex pheromones.</title>
        <authorList>
            <person name="Zhao H."/>
        </authorList>
    </citation>
    <scope>NUCLEOTIDE SEQUENCE</scope>
    <source>
        <strain evidence="13">BeijingLab</strain>
        <tissue evidence="13">Pupa</tissue>
    </source>
</reference>
<keyword evidence="14" id="KW-1185">Reference proteome</keyword>
<dbReference type="PANTHER" id="PTHR10589">
    <property type="entry name" value="UBIQUITIN CARBOXYL-TERMINAL HYDROLASE"/>
    <property type="match status" value="1"/>
</dbReference>
<dbReference type="InterPro" id="IPR001578">
    <property type="entry name" value="Peptidase_C12_UCH"/>
</dbReference>
<keyword evidence="4 10" id="KW-0645">Protease</keyword>
<keyword evidence="7 10" id="KW-0788">Thiol protease</keyword>
<sequence>MTGKQYLISKEQDKSSKYEMGKEILIPLESNPEVMNKFLQKLGVPSQWSVIDVMGLEPEVLAWVPRPVLAVMLLFPISNSYEEYILKEKSDILSKGQEVSSNVFYMKQFVSNACGTVALVHGVANNTDKIDLAEGHLKTFLDSAKNMDAVDRGKLFEKCEGIIQAHKELALEGQTNTPNAEEPVNHHFATFVHKDGYLYELDGSKKSFPINHGPTTPDSLLEDAAKVCKEFMARDPNEVRFTVMALAASDF</sequence>
<dbReference type="Gene3D" id="3.40.532.10">
    <property type="entry name" value="Peptidase C12, ubiquitin carboxyl-terminal hydrolase"/>
    <property type="match status" value="1"/>
</dbReference>
<protein>
    <recommendedName>
        <fullName evidence="9 11">Ubiquitin carboxyl-terminal hydrolase</fullName>
        <ecNumber evidence="3 11">3.4.19.12</ecNumber>
    </recommendedName>
</protein>
<evidence type="ECO:0000256" key="7">
    <source>
        <dbReference type="ARBA" id="ARBA00022807"/>
    </source>
</evidence>
<evidence type="ECO:0000256" key="4">
    <source>
        <dbReference type="ARBA" id="ARBA00022670"/>
    </source>
</evidence>
<evidence type="ECO:0000256" key="9">
    <source>
        <dbReference type="ARBA" id="ARBA00073226"/>
    </source>
</evidence>
<dbReference type="GO" id="GO:0004843">
    <property type="term" value="F:cysteine-type deubiquitinase activity"/>
    <property type="evidence" value="ECO:0007669"/>
    <property type="project" value="UniProtKB-UniRule"/>
</dbReference>
<dbReference type="SUPFAM" id="SSF54001">
    <property type="entry name" value="Cysteine proteinases"/>
    <property type="match status" value="1"/>
</dbReference>
<dbReference type="PANTHER" id="PTHR10589:SF17">
    <property type="entry name" value="UBIQUITIN CARBOXYL-TERMINAL HYDROLASE"/>
    <property type="match status" value="1"/>
</dbReference>
<gene>
    <name evidence="13" type="ORF">PYW07_007073</name>
</gene>
<evidence type="ECO:0000313" key="13">
    <source>
        <dbReference type="EMBL" id="KAJ8735453.1"/>
    </source>
</evidence>
<dbReference type="Proteomes" id="UP001231518">
    <property type="component" value="Chromosome 2"/>
</dbReference>
<dbReference type="GO" id="GO:0005737">
    <property type="term" value="C:cytoplasm"/>
    <property type="evidence" value="ECO:0007669"/>
    <property type="project" value="TreeGrafter"/>
</dbReference>
<dbReference type="Pfam" id="PF01088">
    <property type="entry name" value="Peptidase_C12"/>
    <property type="match status" value="1"/>
</dbReference>
<dbReference type="InterPro" id="IPR036959">
    <property type="entry name" value="Peptidase_C12_UCH_sf"/>
</dbReference>
<dbReference type="PRINTS" id="PR00707">
    <property type="entry name" value="UBCTHYDRLASE"/>
</dbReference>
<dbReference type="EMBL" id="JARGEI010000002">
    <property type="protein sequence ID" value="KAJ8735453.1"/>
    <property type="molecule type" value="Genomic_DNA"/>
</dbReference>